<accession>A0ABP8NSX9</accession>
<evidence type="ECO:0000313" key="2">
    <source>
        <dbReference type="EMBL" id="GAA4470878.1"/>
    </source>
</evidence>
<dbReference type="Gene3D" id="3.10.129.10">
    <property type="entry name" value="Hotdog Thioesterase"/>
    <property type="match status" value="1"/>
</dbReference>
<organism evidence="2 3">
    <name type="scientific">Rhodococcus olei</name>
    <dbReference type="NCBI Taxonomy" id="2161675"/>
    <lineage>
        <taxon>Bacteria</taxon>
        <taxon>Bacillati</taxon>
        <taxon>Actinomycetota</taxon>
        <taxon>Actinomycetes</taxon>
        <taxon>Mycobacteriales</taxon>
        <taxon>Nocardiaceae</taxon>
        <taxon>Rhodococcus</taxon>
    </lineage>
</organism>
<keyword evidence="3" id="KW-1185">Reference proteome</keyword>
<dbReference type="Pfam" id="PF22636">
    <property type="entry name" value="FlK"/>
    <property type="match status" value="1"/>
</dbReference>
<evidence type="ECO:0000259" key="1">
    <source>
        <dbReference type="Pfam" id="PF22636"/>
    </source>
</evidence>
<reference evidence="3" key="1">
    <citation type="journal article" date="2019" name="Int. J. Syst. Evol. Microbiol.">
        <title>The Global Catalogue of Microorganisms (GCM) 10K type strain sequencing project: providing services to taxonomists for standard genome sequencing and annotation.</title>
        <authorList>
            <consortium name="The Broad Institute Genomics Platform"/>
            <consortium name="The Broad Institute Genome Sequencing Center for Infectious Disease"/>
            <person name="Wu L."/>
            <person name="Ma J."/>
        </authorList>
    </citation>
    <scope>NUCLEOTIDE SEQUENCE [LARGE SCALE GENOMIC DNA]</scope>
    <source>
        <strain evidence="3">JCM 32206</strain>
    </source>
</reference>
<dbReference type="InterPro" id="IPR029069">
    <property type="entry name" value="HotDog_dom_sf"/>
</dbReference>
<proteinExistence type="predicted"/>
<comment type="caution">
    <text evidence="2">The sequence shown here is derived from an EMBL/GenBank/DDBJ whole genome shotgun (WGS) entry which is preliminary data.</text>
</comment>
<protein>
    <recommendedName>
        <fullName evidence="1">Fluoroacetyl-CoA-specific thioesterase-like domain-containing protein</fullName>
    </recommendedName>
</protein>
<sequence length="66" mass="6965">MMIGFVAQTCITALRPYLTDDRRRVGTHVESGHLAATPKGMTVTAKAPTPGRRACGYVDSAACLDG</sequence>
<dbReference type="SUPFAM" id="SSF54637">
    <property type="entry name" value="Thioesterase/thiol ester dehydrase-isomerase"/>
    <property type="match status" value="1"/>
</dbReference>
<evidence type="ECO:0000313" key="3">
    <source>
        <dbReference type="Proteomes" id="UP001501183"/>
    </source>
</evidence>
<dbReference type="Proteomes" id="UP001501183">
    <property type="component" value="Unassembled WGS sequence"/>
</dbReference>
<feature type="domain" description="Fluoroacetyl-CoA-specific thioesterase-like" evidence="1">
    <location>
        <begin position="1"/>
        <end position="47"/>
    </location>
</feature>
<dbReference type="EMBL" id="BAABFB010000006">
    <property type="protein sequence ID" value="GAA4470878.1"/>
    <property type="molecule type" value="Genomic_DNA"/>
</dbReference>
<gene>
    <name evidence="2" type="ORF">GCM10023094_00540</name>
</gene>
<dbReference type="InterPro" id="IPR054485">
    <property type="entry name" value="FlK-like_dom"/>
</dbReference>
<name>A0ABP8NSX9_9NOCA</name>